<dbReference type="InterPro" id="IPR055462">
    <property type="entry name" value="DUF7034"/>
</dbReference>
<feature type="signal peptide" evidence="2">
    <location>
        <begin position="1"/>
        <end position="20"/>
    </location>
</feature>
<evidence type="ECO:0000313" key="8">
    <source>
        <dbReference type="Proteomes" id="UP000695562"/>
    </source>
</evidence>
<name>A0A8J4Q052_9MYCE</name>
<feature type="domain" description="DUF7034" evidence="4">
    <location>
        <begin position="803"/>
        <end position="910"/>
    </location>
</feature>
<feature type="domain" description="ComC supersandwich" evidence="3">
    <location>
        <begin position="1049"/>
        <end position="1255"/>
    </location>
</feature>
<keyword evidence="1" id="KW-0472">Membrane</keyword>
<reference evidence="7" key="1">
    <citation type="submission" date="2020-01" db="EMBL/GenBank/DDBJ databases">
        <title>Development of genomics and gene disruption for Polysphondylium violaceum indicates a role for the polyketide synthase stlB in stalk morphogenesis.</title>
        <authorList>
            <person name="Narita B."/>
            <person name="Kawabe Y."/>
            <person name="Kin K."/>
            <person name="Saito T."/>
            <person name="Gibbs R."/>
            <person name="Kuspa A."/>
            <person name="Muzny D."/>
            <person name="Queller D."/>
            <person name="Richards S."/>
            <person name="Strassman J."/>
            <person name="Sucgang R."/>
            <person name="Worley K."/>
            <person name="Schaap P."/>
        </authorList>
    </citation>
    <scope>NUCLEOTIDE SEQUENCE</scope>
    <source>
        <strain evidence="7">QSvi11</strain>
    </source>
</reference>
<keyword evidence="2" id="KW-0732">Signal</keyword>
<feature type="domain" description="DUF7035" evidence="5">
    <location>
        <begin position="658"/>
        <end position="786"/>
    </location>
</feature>
<accession>A0A8J4Q052</accession>
<evidence type="ECO:0000259" key="3">
    <source>
        <dbReference type="Pfam" id="PF22933"/>
    </source>
</evidence>
<dbReference type="PANTHER" id="PTHR31378">
    <property type="entry name" value="EGF-LIKE DOMAIN-CONTAINING PROTEIN-RELATED-RELATED"/>
    <property type="match status" value="1"/>
</dbReference>
<dbReference type="InterPro" id="IPR055463">
    <property type="entry name" value="DUF7035"/>
</dbReference>
<keyword evidence="8" id="KW-1185">Reference proteome</keyword>
<keyword evidence="1" id="KW-0812">Transmembrane</keyword>
<gene>
    <name evidence="7" type="ORF">CYY_002442</name>
</gene>
<dbReference type="PANTHER" id="PTHR31378:SF17">
    <property type="match status" value="1"/>
</dbReference>
<proteinExistence type="predicted"/>
<comment type="caution">
    <text evidence="7">The sequence shown here is derived from an EMBL/GenBank/DDBJ whole genome shotgun (WGS) entry which is preliminary data.</text>
</comment>
<evidence type="ECO:0000256" key="1">
    <source>
        <dbReference type="SAM" id="Phobius"/>
    </source>
</evidence>
<dbReference type="Pfam" id="PF23033">
    <property type="entry name" value="DUF7034"/>
    <property type="match status" value="1"/>
</dbReference>
<feature type="transmembrane region" description="Helical" evidence="1">
    <location>
        <begin position="1281"/>
        <end position="1304"/>
    </location>
</feature>
<dbReference type="Pfam" id="PF23034">
    <property type="entry name" value="DUF7035"/>
    <property type="match status" value="1"/>
</dbReference>
<evidence type="ECO:0000313" key="7">
    <source>
        <dbReference type="EMBL" id="KAF2076264.1"/>
    </source>
</evidence>
<feature type="domain" description="DUF7949" evidence="6">
    <location>
        <begin position="1011"/>
        <end position="1045"/>
    </location>
</feature>
<dbReference type="EMBL" id="AJWJ01000067">
    <property type="protein sequence ID" value="KAF2076264.1"/>
    <property type="molecule type" value="Genomic_DNA"/>
</dbReference>
<evidence type="ECO:0000256" key="2">
    <source>
        <dbReference type="SAM" id="SignalP"/>
    </source>
</evidence>
<dbReference type="InterPro" id="IPR057709">
    <property type="entry name" value="DUF7949"/>
</dbReference>
<evidence type="ECO:0008006" key="9">
    <source>
        <dbReference type="Google" id="ProtNLM"/>
    </source>
</evidence>
<evidence type="ECO:0000259" key="6">
    <source>
        <dbReference type="Pfam" id="PF25820"/>
    </source>
</evidence>
<evidence type="ECO:0000259" key="5">
    <source>
        <dbReference type="Pfam" id="PF23034"/>
    </source>
</evidence>
<feature type="chain" id="PRO_5035211965" description="EGF-like domain-containing protein" evidence="2">
    <location>
        <begin position="21"/>
        <end position="1322"/>
    </location>
</feature>
<protein>
    <recommendedName>
        <fullName evidence="9">EGF-like domain-containing protein</fullName>
    </recommendedName>
</protein>
<dbReference type="InterPro" id="IPR054484">
    <property type="entry name" value="ComC_SSD"/>
</dbReference>
<evidence type="ECO:0000259" key="4">
    <source>
        <dbReference type="Pfam" id="PF23033"/>
    </source>
</evidence>
<sequence>MDRYTTILLLFLCLVINVRSGITDVKDVTPFQTANYDYPSGGKCQRTLFVLVNITDDLDINFGSNAAFNQQLVSTFDRIQVLKFTISIQPSSSNISENLNLYDDKSRHYSYLNFFTNLVCSDSAPFLNSVGNLEIYPQKNPKGFYSTVRTFSDYQYYMGIQTPSVNLQIVDIKRTVFTFTLNIFQLFSDYNINIQDTLGHSGQIQLKTFLTSAFNLATLVTQQSYPTSCVDVNYYHSYFRFSTSVGPSTPTFLGVTGGAANAVLVLPILGTNTNATYLMIRPNSQSSTGSYTYDLSSVVANLQLVTLDSTTCNFKLQSVDITGTLPVFDTKTPSFGVRMTYKHTQDPILIRKDTVIGSQQSTATTYSAYPFGISSANATHVTYDAVFPSLTNLNQVFSIRFAPPFNPQFVGSVSMGTNVQNVAPLLDSIQITESPDEVIFLIGASMPLSSTTGTVSHISIASISGYIDITQSDLVEGTSFNGRYLKSVSKRLLIRWNRELEFTVYNNHMNASTHRTDMVYNKYGHIVPANPCFIPFLPDTITVFQFQSNNVNVQDGPVQNTLYINVSTSKPQTALFSFTPSFYLHYSQFDNQADLLDDTTYYSVWDTSLQVHRIEFIIPEKRFTSTISYKIYPFNVDNTVIFGLRGPTTELRVTSSNADMLPPIVKSIQSYSEVPDPLSPGVVKLGFKINILDEILGFKKGIVVIKSQYDLQGYNFSITPADAVSGDMYDGYYVLKFPVTANDITQQFYLAYMQLEDNSGNKAIYPSYNDVSPFMLFDHGALHKLSITQYTPSTDIDAPHITSLDLSPTTNSVTITFTVQDDVAISQRHLPSVYLTSWNMEIIGNASTIIGTQGKAISYQCTISLPPKFGAPLPVFVSVYNLVDISLNLRGYSSVELEKINLPSQLDFTATPTIVWVSTFDGIAPIVIKGLNFGLSPANIVSIKVIQSTGSSYSINRFIAHSQNTIVTDEIDSYDGKTLSIQVIVDGIGSNVFSIPIESSTGSSNENPVYCTSDAQCGGAAHGVCNGGSCVCIKPYYGIDCSSTVVDNTTQTVDPDHPSVAIGYSSLSSLVSIYSLKELDQADNLLSETVFDQWNYTQNGSMYYYMTRVKQTEIRVVLEQFDKETTVAFAGTSLVMQPSSVKYTIDMGPYPFSSQLNSLQLVIKAAVGSQDTDTCLANDQGTDRASDSDYLRVQINNISLYGRFIKRCVVDSRIKAITNTVYPPAASHSNTTVLVGINIPPYKRFVRLDPDFSVLIDSVPAASRSGSICASPSAGLSAAQIAGIVVGGVVFLILLVGLIVFIIVKKFDDKTIGIKLRRIVAK</sequence>
<organism evidence="7 8">
    <name type="scientific">Polysphondylium violaceum</name>
    <dbReference type="NCBI Taxonomy" id="133409"/>
    <lineage>
        <taxon>Eukaryota</taxon>
        <taxon>Amoebozoa</taxon>
        <taxon>Evosea</taxon>
        <taxon>Eumycetozoa</taxon>
        <taxon>Dictyostelia</taxon>
        <taxon>Dictyosteliales</taxon>
        <taxon>Dictyosteliaceae</taxon>
        <taxon>Polysphondylium</taxon>
    </lineage>
</organism>
<dbReference type="OrthoDB" id="427769at2759"/>
<dbReference type="Pfam" id="PF25820">
    <property type="entry name" value="DUF7949"/>
    <property type="match status" value="1"/>
</dbReference>
<dbReference type="Pfam" id="PF22933">
    <property type="entry name" value="ComC_SSD"/>
    <property type="match status" value="1"/>
</dbReference>
<keyword evidence="1" id="KW-1133">Transmembrane helix</keyword>
<dbReference type="Proteomes" id="UP000695562">
    <property type="component" value="Unassembled WGS sequence"/>
</dbReference>